<dbReference type="CDD" id="cd07431">
    <property type="entry name" value="PHP_PolIIIA"/>
    <property type="match status" value="1"/>
</dbReference>
<dbReference type="InterPro" id="IPR011708">
    <property type="entry name" value="DNA_pol3_alpha_NTPase_dom"/>
</dbReference>
<comment type="catalytic activity">
    <reaction evidence="11">
        <text>DNA(n) + a 2'-deoxyribonucleoside 5'-triphosphate = DNA(n+1) + diphosphate</text>
        <dbReference type="Rhea" id="RHEA:22508"/>
        <dbReference type="Rhea" id="RHEA-COMP:17339"/>
        <dbReference type="Rhea" id="RHEA-COMP:17340"/>
        <dbReference type="ChEBI" id="CHEBI:33019"/>
        <dbReference type="ChEBI" id="CHEBI:61560"/>
        <dbReference type="ChEBI" id="CHEBI:173112"/>
        <dbReference type="EC" id="2.7.7.7"/>
    </reaction>
</comment>
<dbReference type="NCBIfam" id="TIGR00594">
    <property type="entry name" value="polc"/>
    <property type="match status" value="1"/>
</dbReference>
<evidence type="ECO:0000256" key="10">
    <source>
        <dbReference type="ARBA" id="ARBA00026073"/>
    </source>
</evidence>
<dbReference type="SUPFAM" id="SSF89550">
    <property type="entry name" value="PHP domain-like"/>
    <property type="match status" value="1"/>
</dbReference>
<evidence type="ECO:0000256" key="8">
    <source>
        <dbReference type="ARBA" id="ARBA00022932"/>
    </source>
</evidence>
<dbReference type="Pfam" id="PF02811">
    <property type="entry name" value="PHP"/>
    <property type="match status" value="1"/>
</dbReference>
<dbReference type="SUPFAM" id="SSF50249">
    <property type="entry name" value="Nucleic acid-binding proteins"/>
    <property type="match status" value="1"/>
</dbReference>
<evidence type="ECO:0000313" key="14">
    <source>
        <dbReference type="Proteomes" id="UP000218979"/>
    </source>
</evidence>
<comment type="subunit">
    <text evidence="10">DNA polymerase III contains a core (composed of alpha, epsilon and theta chains) that associates with a tau subunit. This core dimerizes to form the POLIII' complex. PolIII' associates with the gamma complex (composed of gamma, delta, delta', psi and chi chains) and with the beta chain to form the complete DNA polymerase III complex.</text>
</comment>
<comment type="caution">
    <text evidence="13">The sequence shown here is derived from an EMBL/GenBank/DDBJ whole genome shotgun (WGS) entry which is preliminary data.</text>
</comment>
<evidence type="ECO:0000256" key="3">
    <source>
        <dbReference type="ARBA" id="ARBA00012417"/>
    </source>
</evidence>
<sequence>MKGAQMYAQLNTKTVFSFMDATVKLTDYITAAKALGYQSLGISDSDNLHAAHHFIMQAQAADIQPVIGYETTLLLNSLAINFTFIAKTNTGLKNLYSISSKKNFGFNDFSDMQSHLSDVALIIPADSAIDSILSQLPQNDVYVGLAQPMTQGFLRPKIPFLTVRYLNAGDAETLAILHHIKNGTKYDDSLTSNHFENLRAESDVRALFDAESLKNLNRLVSEISYDIALDTLALPRFNPEKPAADELREIAENFLKARQLTSANYQQRLDHELGVIHEMGFDDYFLIVADVIRYARSQHIYTGMGRGSALGSLVAYALQITGVDPVANNLLFERFLNPERASLPDIDIDMPDNQRAEILTYVKNRYGSSHVAQIMTFSTFGMKQSFRDVAKVFGMTEVEISHVSSMIGRSDNLAQEYEKNNRFRAEIINDSRLQKIFAYAQKIEGMPRQKSVHASGVVLAAHDLTDYLPLAPGEILPITQFEAHDVEAIGLIKFDFLSIKNLTFINDMRDLVAKRYEKQIDISQIDLNDDATLEIFRKGQTLGIFQFENPQMMNFLRQLKPTEFADVVAATSIFRPGPSAFIPEFIRRRHGEETVIYPDDSIADILSPTYGIMIYQEQIMQVAQIFAGFSLGRADLLRRAISKKQGSEFEQLKAEFIAGSLKKGHTTEKATEIYELIERFANYGFNRSHAFGYGALAVQMTYFKAHYPDVFYEIMLRDSKRIALLNDAQNLGFKLGQPTINRMPYYDKLSKGEIFLGMRAIKSLPRDLALWIIEHREFSSLQDFIQKLPENYRKETVIRPLIEVGAFDNFDPNRRKLVENLKKLLDFNSVFQTDLFSETSTNLKFAYDDYEDYSNAEKYQMEFDLMGVAVTEHPLMRIARTRHGNFTEVSQLTAGQKATILVQLTHLKTHRTKNGATMAFLNVTDTKDELDVTMFPESYHHFLPEIEVNDFYLITGKVSERNDRLQLVAEGLVKVVETDKKLWLAILETSKNSRIAQILKEFPGNSPVILYNETTKTTQMTGIYVDESEILLKRLTGYVDKAVYR</sequence>
<dbReference type="InterPro" id="IPR004013">
    <property type="entry name" value="PHP_dom"/>
</dbReference>
<dbReference type="InterPro" id="IPR012340">
    <property type="entry name" value="NA-bd_OB-fold"/>
</dbReference>
<comment type="subcellular location">
    <subcellularLocation>
        <location evidence="1">Cytoplasm</location>
    </subcellularLocation>
</comment>
<organism evidence="13 14">
    <name type="scientific">Pseudolactococcus chungangensis CAU 28 = DSM 22330</name>
    <dbReference type="NCBI Taxonomy" id="1122154"/>
    <lineage>
        <taxon>Bacteria</taxon>
        <taxon>Bacillati</taxon>
        <taxon>Bacillota</taxon>
        <taxon>Bacilli</taxon>
        <taxon>Lactobacillales</taxon>
        <taxon>Streptococcaceae</taxon>
        <taxon>Pseudolactococcus</taxon>
    </lineage>
</organism>
<proteinExistence type="inferred from homology"/>
<reference evidence="13 14" key="1">
    <citation type="submission" date="2014-12" db="EMBL/GenBank/DDBJ databases">
        <title>Draft genome sequences of 10 type strains of Lactococcus.</title>
        <authorList>
            <person name="Sun Z."/>
            <person name="Zhong Z."/>
            <person name="Liu W."/>
            <person name="Zhang W."/>
            <person name="Zhang H."/>
        </authorList>
    </citation>
    <scope>NUCLEOTIDE SEQUENCE [LARGE SCALE GENOMIC DNA]</scope>
    <source>
        <strain evidence="13 14">DSM 22330</strain>
    </source>
</reference>
<dbReference type="PANTHER" id="PTHR32294:SF0">
    <property type="entry name" value="DNA POLYMERASE III SUBUNIT ALPHA"/>
    <property type="match status" value="1"/>
</dbReference>
<keyword evidence="7" id="KW-0235">DNA replication</keyword>
<dbReference type="EMBL" id="JXJT01000005">
    <property type="protein sequence ID" value="PCS04071.1"/>
    <property type="molecule type" value="Genomic_DNA"/>
</dbReference>
<evidence type="ECO:0000256" key="2">
    <source>
        <dbReference type="ARBA" id="ARBA00009496"/>
    </source>
</evidence>
<evidence type="ECO:0000256" key="7">
    <source>
        <dbReference type="ARBA" id="ARBA00022705"/>
    </source>
</evidence>
<dbReference type="Proteomes" id="UP000218979">
    <property type="component" value="Unassembled WGS sequence"/>
</dbReference>
<dbReference type="Gene3D" id="1.10.10.1600">
    <property type="entry name" value="Bacterial DNA polymerase III alpha subunit, thumb domain"/>
    <property type="match status" value="1"/>
</dbReference>
<evidence type="ECO:0000259" key="12">
    <source>
        <dbReference type="SMART" id="SM00481"/>
    </source>
</evidence>
<gene>
    <name evidence="13" type="ORF">RR45_GL001662</name>
</gene>
<dbReference type="Pfam" id="PF07733">
    <property type="entry name" value="DNA_pol3_alpha"/>
    <property type="match status" value="1"/>
</dbReference>
<name>A0ABX4I826_9LACT</name>
<keyword evidence="8" id="KW-0239">DNA-directed DNA polymerase</keyword>
<dbReference type="Pfam" id="PF14579">
    <property type="entry name" value="HHH_6"/>
    <property type="match status" value="1"/>
</dbReference>
<comment type="similarity">
    <text evidence="2">Belongs to the DNA polymerase type-C family. DnaE subfamily.</text>
</comment>
<protein>
    <recommendedName>
        <fullName evidence="4">DNA polymerase III subunit alpha</fullName>
        <ecNumber evidence="3">2.7.7.7</ecNumber>
    </recommendedName>
</protein>
<evidence type="ECO:0000313" key="13">
    <source>
        <dbReference type="EMBL" id="PCS04071.1"/>
    </source>
</evidence>
<feature type="domain" description="Polymerase/histidinol phosphatase N-terminal" evidence="12">
    <location>
        <begin position="8"/>
        <end position="75"/>
    </location>
</feature>
<evidence type="ECO:0000256" key="9">
    <source>
        <dbReference type="ARBA" id="ARBA00025611"/>
    </source>
</evidence>
<accession>A0ABX4I826</accession>
<dbReference type="InterPro" id="IPR040982">
    <property type="entry name" value="DNA_pol3_finger"/>
</dbReference>
<dbReference type="InterPro" id="IPR029460">
    <property type="entry name" value="DNAPol_HHH"/>
</dbReference>
<dbReference type="InterPro" id="IPR003141">
    <property type="entry name" value="Pol/His_phosphatase_N"/>
</dbReference>
<evidence type="ECO:0000256" key="11">
    <source>
        <dbReference type="ARBA" id="ARBA00049244"/>
    </source>
</evidence>
<evidence type="ECO:0000256" key="1">
    <source>
        <dbReference type="ARBA" id="ARBA00004496"/>
    </source>
</evidence>
<dbReference type="Pfam" id="PF01336">
    <property type="entry name" value="tRNA_anti-codon"/>
    <property type="match status" value="1"/>
</dbReference>
<keyword evidence="5" id="KW-0808">Transferase</keyword>
<dbReference type="InterPro" id="IPR004805">
    <property type="entry name" value="DnaE2/DnaE/PolC"/>
</dbReference>
<keyword evidence="6" id="KW-0548">Nucleotidyltransferase</keyword>
<dbReference type="CDD" id="cd04485">
    <property type="entry name" value="DnaE_OBF"/>
    <property type="match status" value="1"/>
</dbReference>
<dbReference type="InterPro" id="IPR041931">
    <property type="entry name" value="DNA_pol3_alpha_thumb_dom"/>
</dbReference>
<dbReference type="Gene3D" id="3.20.20.140">
    <property type="entry name" value="Metal-dependent hydrolases"/>
    <property type="match status" value="1"/>
</dbReference>
<dbReference type="EC" id="2.7.7.7" evidence="3"/>
<comment type="function">
    <text evidence="9">DNA polymerase III is a complex, multichain enzyme responsible for most of the replicative synthesis in bacteria. This DNA polymerase also exhibits 3' to 5' exonuclease activity. The alpha chain is the DNA polymerase.</text>
</comment>
<dbReference type="SMART" id="SM00481">
    <property type="entry name" value="POLIIIAc"/>
    <property type="match status" value="1"/>
</dbReference>
<dbReference type="Pfam" id="PF17657">
    <property type="entry name" value="DNA_pol3_finger"/>
    <property type="match status" value="1"/>
</dbReference>
<evidence type="ECO:0000256" key="4">
    <source>
        <dbReference type="ARBA" id="ARBA00019114"/>
    </source>
</evidence>
<evidence type="ECO:0000256" key="5">
    <source>
        <dbReference type="ARBA" id="ARBA00022679"/>
    </source>
</evidence>
<dbReference type="InterPro" id="IPR016195">
    <property type="entry name" value="Pol/histidinol_Pase-like"/>
</dbReference>
<keyword evidence="14" id="KW-1185">Reference proteome</keyword>
<dbReference type="NCBIfam" id="NF005582">
    <property type="entry name" value="PRK07279.1"/>
    <property type="match status" value="1"/>
</dbReference>
<dbReference type="InterPro" id="IPR004365">
    <property type="entry name" value="NA-bd_OB_tRNA"/>
</dbReference>
<dbReference type="Gene3D" id="2.40.50.140">
    <property type="entry name" value="Nucleic acid-binding proteins"/>
    <property type="match status" value="1"/>
</dbReference>
<dbReference type="PANTHER" id="PTHR32294">
    <property type="entry name" value="DNA POLYMERASE III SUBUNIT ALPHA"/>
    <property type="match status" value="1"/>
</dbReference>
<evidence type="ECO:0000256" key="6">
    <source>
        <dbReference type="ARBA" id="ARBA00022695"/>
    </source>
</evidence>